<protein>
    <submittedName>
        <fullName evidence="2">Uncharacterized protein</fullName>
    </submittedName>
</protein>
<dbReference type="EMBL" id="JXXN02003316">
    <property type="protein sequence ID" value="THD21717.1"/>
    <property type="molecule type" value="Genomic_DNA"/>
</dbReference>
<organism evidence="2 3">
    <name type="scientific">Fasciola hepatica</name>
    <name type="common">Liver fluke</name>
    <dbReference type="NCBI Taxonomy" id="6192"/>
    <lineage>
        <taxon>Eukaryota</taxon>
        <taxon>Metazoa</taxon>
        <taxon>Spiralia</taxon>
        <taxon>Lophotrochozoa</taxon>
        <taxon>Platyhelminthes</taxon>
        <taxon>Trematoda</taxon>
        <taxon>Digenea</taxon>
        <taxon>Plagiorchiida</taxon>
        <taxon>Echinostomata</taxon>
        <taxon>Echinostomatoidea</taxon>
        <taxon>Fasciolidae</taxon>
        <taxon>Fasciola</taxon>
    </lineage>
</organism>
<accession>A0A4E0RLM6</accession>
<reference evidence="2" key="1">
    <citation type="submission" date="2019-03" db="EMBL/GenBank/DDBJ databases">
        <title>Improved annotation for the trematode Fasciola hepatica.</title>
        <authorList>
            <person name="Choi Y.-J."/>
            <person name="Martin J."/>
            <person name="Mitreva M."/>
        </authorList>
    </citation>
    <scope>NUCLEOTIDE SEQUENCE [LARGE SCALE GENOMIC DNA]</scope>
</reference>
<comment type="caution">
    <text evidence="2">The sequence shown here is derived from an EMBL/GenBank/DDBJ whole genome shotgun (WGS) entry which is preliminary data.</text>
</comment>
<evidence type="ECO:0000256" key="1">
    <source>
        <dbReference type="SAM" id="MobiDB-lite"/>
    </source>
</evidence>
<feature type="region of interest" description="Disordered" evidence="1">
    <location>
        <begin position="219"/>
        <end position="270"/>
    </location>
</feature>
<name>A0A4E0RLM6_FASHE</name>
<evidence type="ECO:0000313" key="3">
    <source>
        <dbReference type="Proteomes" id="UP000230066"/>
    </source>
</evidence>
<gene>
    <name evidence="2" type="ORF">D915_007703</name>
</gene>
<evidence type="ECO:0000313" key="2">
    <source>
        <dbReference type="EMBL" id="THD21717.1"/>
    </source>
</evidence>
<sequence length="270" mass="29948">MNSTDNLMTGGEFSSPELVRGTALSSDKRRLISTSVSFLSVVTPDIKNSTINPSSTARNIGEFPDLDCSPVGKLICLGTKLLESDDQYLVASDSQIQSSSEQYSQRSNFLEDLSKCKTTHRFDASDSEFKVEREYTEKCNTDVQVFQHVGFTPFVGGGETFCGQYATPDPLNKAKKFIKSHHSCLSTPPSHWTRAPVAMRWKKPPFSLSSDLITHETENVNGSEFSTRESYEDSSGKTVEFTESYRSTRQSKGGANYAAKEQTTESQEVH</sequence>
<proteinExistence type="predicted"/>
<keyword evidence="3" id="KW-1185">Reference proteome</keyword>
<feature type="compositionally biased region" description="Basic and acidic residues" evidence="1">
    <location>
        <begin position="226"/>
        <end position="235"/>
    </location>
</feature>
<dbReference type="Proteomes" id="UP000230066">
    <property type="component" value="Unassembled WGS sequence"/>
</dbReference>
<feature type="compositionally biased region" description="Polar residues" evidence="1">
    <location>
        <begin position="244"/>
        <end position="253"/>
    </location>
</feature>
<dbReference type="AlphaFoldDB" id="A0A4E0RLM6"/>